<organism evidence="5 6">
    <name type="scientific">Erinaceus europaeus</name>
    <name type="common">Western European hedgehog</name>
    <dbReference type="NCBI Taxonomy" id="9365"/>
    <lineage>
        <taxon>Eukaryota</taxon>
        <taxon>Metazoa</taxon>
        <taxon>Chordata</taxon>
        <taxon>Craniata</taxon>
        <taxon>Vertebrata</taxon>
        <taxon>Euteleostomi</taxon>
        <taxon>Mammalia</taxon>
        <taxon>Eutheria</taxon>
        <taxon>Laurasiatheria</taxon>
        <taxon>Eulipotyphla</taxon>
        <taxon>Erinaceidae</taxon>
        <taxon>Erinaceinae</taxon>
        <taxon>Erinaceus</taxon>
    </lineage>
</organism>
<feature type="domain" description="PLAT" evidence="3">
    <location>
        <begin position="988"/>
        <end position="1105"/>
    </location>
</feature>
<dbReference type="Pfam" id="PF03607">
    <property type="entry name" value="DCX"/>
    <property type="match status" value="2"/>
</dbReference>
<feature type="domain" description="PLAT" evidence="3">
    <location>
        <begin position="270"/>
        <end position="386"/>
    </location>
</feature>
<dbReference type="Gene3D" id="2.80.10.50">
    <property type="match status" value="2"/>
</dbReference>
<comment type="caution">
    <text evidence="1">Lacks conserved residue(s) required for the propagation of feature annotation.</text>
</comment>
<dbReference type="InterPro" id="IPR052970">
    <property type="entry name" value="Inner_ear_hair_cell_LOXHD"/>
</dbReference>
<feature type="domain" description="Doublecortin" evidence="4">
    <location>
        <begin position="36"/>
        <end position="118"/>
    </location>
</feature>
<feature type="domain" description="PLAT" evidence="3">
    <location>
        <begin position="398"/>
        <end position="515"/>
    </location>
</feature>
<dbReference type="SUPFAM" id="SSF50353">
    <property type="entry name" value="Cytokine"/>
    <property type="match status" value="2"/>
</dbReference>
<feature type="domain" description="PLAT" evidence="3">
    <location>
        <begin position="862"/>
        <end position="976"/>
    </location>
</feature>
<evidence type="ECO:0000256" key="1">
    <source>
        <dbReference type="PROSITE-ProRule" id="PRU00152"/>
    </source>
</evidence>
<name>A0ABM3Y1B8_ERIEU</name>
<evidence type="ECO:0000259" key="3">
    <source>
        <dbReference type="PROSITE" id="PS50095"/>
    </source>
</evidence>
<dbReference type="Gene3D" id="3.10.20.230">
    <property type="entry name" value="Doublecortin domain"/>
    <property type="match status" value="2"/>
</dbReference>
<dbReference type="PANTHER" id="PTHR45901:SF7">
    <property type="entry name" value="OXYGEN-REGULATED PROTEIN 1"/>
    <property type="match status" value="1"/>
</dbReference>
<dbReference type="CDD" id="cd01756">
    <property type="entry name" value="PLAT_repeat"/>
    <property type="match status" value="2"/>
</dbReference>
<feature type="region of interest" description="Disordered" evidence="2">
    <location>
        <begin position="1"/>
        <end position="23"/>
    </location>
</feature>
<gene>
    <name evidence="6" type="primary">RP1</name>
</gene>
<dbReference type="Gene3D" id="2.60.60.20">
    <property type="entry name" value="PLAT/LH2 domain"/>
    <property type="match status" value="3"/>
</dbReference>
<sequence length="1174" mass="131767">MSETPSTSFSMVHPTSSGDLVPSSRHFSLTHPVVAKRISFYKSGDPQFGGVRVVVNPRSFKTFDALLDNLSRKVPLPFGVRNISTPRGRHSITRLEELEDGESYLCSHSRKVQPVDLDKARRRPRPWLSSRTITAHAHSHHAAATTMAVAASPGMRRAPRRLLVFRNGDPNTRRVVLLSRTVTQTFEAFLQHLTQVMQCPVTKLYATDGRKVPSLQAVILSSGAVVAAGREPFKPGNYDIQKYSLPARLPGISRRVYPKGNAKSGSRKCGNWKVYIITSDLPNSGTSSQIYIILYGQHRSSAPIYLYGMDGTQFQDGHKDNFTITVGDIGMLFKIRIGHTNSGLSPSWHCKEIQLWNRNSGEQFYIPVQRWLARDQEDGEICREFPILNKGEPVLPVTIYEVYVATGELWNAGTVANVYISICGEKGDTGSRQLFRSKNSVKFLRGQTDTFSLEAVHLGKLRKIIIGHDGIGSGNGWFLDDVVVKDPTTNHEYSFFCHRWLDQGEDDGKIVRELYARDNSIIFARQKLELYRRETWAAESWKFMKGNTLQFYNRLTGGFVRLHPDGMVDARGEKADKYGLFDVVFNKGNICILQSHEMRHLSLALDNGSVTGMASGGPSTELRVLCQPNRCALIESALVPGHAVIFDRQGKTADESSAGYADLSKEFVVFVKGVFLNSAVILLATSLRQALCLQPDGSCSGVGNQSENSYWKVHKISSGICMFESVKNARMYLRIKDGQCDGMGSGDTDCHFKIERNLENASVSLESTKSPGLFVGLQSDGQAKPVIYTKTGNVYFYPQVIKLGRENPMGMSASSSQEKEKIHESKQQQETPPESEVKHSLLSSTANEIRLSQSSETVISEDKWKILVVTGNTGTQANVTLWIYGDEGVSGPISLSKDGSEQLFLPRQEDEFQVEIRNIGKIYKIRIGHDGTSEQPEWSLQKVTMQHMKSKKTLDFTANVWLSRMQADGDIVCELPVVKGEQALFPLVRYCVDVHTGELKQAETESEVSLCLYGERGDSGIRLLYKSNMPVKFQRGQVDIFQIEAVSLGKLQKVLLRCEATDRTQYWYCEKVFVRDPSTESESIFICERWLPFMSQGIIHSEIELYPQEMQINHQLKTQEEANGKLLPLFFSFNHLKYFFLSQDYFSYTIYSMFLLSLNNDIKIFKITIGTGIC</sequence>
<accession>A0ABM3Y1B8</accession>
<feature type="domain" description="Doublecortin" evidence="4">
    <location>
        <begin position="160"/>
        <end position="239"/>
    </location>
</feature>
<dbReference type="CDD" id="cd17147">
    <property type="entry name" value="DCX2_RP1"/>
    <property type="match status" value="1"/>
</dbReference>
<dbReference type="PANTHER" id="PTHR45901">
    <property type="entry name" value="PROTEIN CBG12474"/>
    <property type="match status" value="1"/>
</dbReference>
<dbReference type="CDD" id="cd23312">
    <property type="entry name" value="beta-trefoil_FGF_RP1"/>
    <property type="match status" value="2"/>
</dbReference>
<dbReference type="Proteomes" id="UP001652624">
    <property type="component" value="Chromosome 1"/>
</dbReference>
<dbReference type="GeneID" id="103124312"/>
<dbReference type="PROSITE" id="PS50095">
    <property type="entry name" value="PLAT"/>
    <property type="match status" value="4"/>
</dbReference>
<dbReference type="Pfam" id="PF01477">
    <property type="entry name" value="PLAT"/>
    <property type="match status" value="4"/>
</dbReference>
<dbReference type="InterPro" id="IPR008996">
    <property type="entry name" value="IL1/FGF"/>
</dbReference>
<evidence type="ECO:0000313" key="5">
    <source>
        <dbReference type="Proteomes" id="UP001652624"/>
    </source>
</evidence>
<keyword evidence="5" id="KW-1185">Reference proteome</keyword>
<evidence type="ECO:0000259" key="4">
    <source>
        <dbReference type="PROSITE" id="PS50309"/>
    </source>
</evidence>
<evidence type="ECO:0000256" key="2">
    <source>
        <dbReference type="SAM" id="MobiDB-lite"/>
    </source>
</evidence>
<evidence type="ECO:0000313" key="6">
    <source>
        <dbReference type="RefSeq" id="XP_060054870.1"/>
    </source>
</evidence>
<feature type="region of interest" description="Disordered" evidence="2">
    <location>
        <begin position="807"/>
        <end position="840"/>
    </location>
</feature>
<dbReference type="PROSITE" id="PS50309">
    <property type="entry name" value="DC"/>
    <property type="match status" value="2"/>
</dbReference>
<dbReference type="SMART" id="SM00537">
    <property type="entry name" value="DCX"/>
    <property type="match status" value="2"/>
</dbReference>
<dbReference type="SMART" id="SM00308">
    <property type="entry name" value="LH2"/>
    <property type="match status" value="4"/>
</dbReference>
<dbReference type="SUPFAM" id="SSF49723">
    <property type="entry name" value="Lipase/lipooxygenase domain (PLAT/LH2 domain)"/>
    <property type="match status" value="4"/>
</dbReference>
<dbReference type="CDD" id="cd17145">
    <property type="entry name" value="DCX1_RP1"/>
    <property type="match status" value="1"/>
</dbReference>
<dbReference type="RefSeq" id="XP_060054870.1">
    <property type="nucleotide sequence ID" value="XM_060198887.1"/>
</dbReference>
<dbReference type="InterPro" id="IPR036392">
    <property type="entry name" value="PLAT/LH2_dom_sf"/>
</dbReference>
<proteinExistence type="predicted"/>
<dbReference type="SUPFAM" id="SSF89837">
    <property type="entry name" value="Doublecortin (DC)"/>
    <property type="match status" value="2"/>
</dbReference>
<reference evidence="6" key="2">
    <citation type="submission" date="2025-08" db="UniProtKB">
        <authorList>
            <consortium name="RefSeq"/>
        </authorList>
    </citation>
    <scope>IDENTIFICATION</scope>
</reference>
<feature type="compositionally biased region" description="Basic and acidic residues" evidence="2">
    <location>
        <begin position="817"/>
        <end position="827"/>
    </location>
</feature>
<dbReference type="InterPro" id="IPR001024">
    <property type="entry name" value="PLAT/LH2_dom"/>
</dbReference>
<protein>
    <submittedName>
        <fullName evidence="6">Oxygen-regulated protein 1</fullName>
    </submittedName>
</protein>
<feature type="compositionally biased region" description="Polar residues" evidence="2">
    <location>
        <begin position="1"/>
        <end position="18"/>
    </location>
</feature>
<reference evidence="5" key="1">
    <citation type="submission" date="2025-05" db="UniProtKB">
        <authorList>
            <consortium name="RefSeq"/>
        </authorList>
    </citation>
    <scope>NUCLEOTIDE SEQUENCE [LARGE SCALE GENOMIC DNA]</scope>
</reference>
<dbReference type="InterPro" id="IPR003533">
    <property type="entry name" value="Doublecortin_dom"/>
</dbReference>
<dbReference type="InterPro" id="IPR036572">
    <property type="entry name" value="Doublecortin_dom_sf"/>
</dbReference>
<dbReference type="Gene3D" id="2.40.180.10">
    <property type="entry name" value="Catalase core domain"/>
    <property type="match status" value="1"/>
</dbReference>